<comment type="caution">
    <text evidence="2">The sequence shown here is derived from an EMBL/GenBank/DDBJ whole genome shotgun (WGS) entry which is preliminary data.</text>
</comment>
<evidence type="ECO:0000313" key="2">
    <source>
        <dbReference type="EMBL" id="KKK92522.1"/>
    </source>
</evidence>
<keyword evidence="1" id="KW-0812">Transmembrane</keyword>
<evidence type="ECO:0000256" key="1">
    <source>
        <dbReference type="SAM" id="Phobius"/>
    </source>
</evidence>
<feature type="transmembrane region" description="Helical" evidence="1">
    <location>
        <begin position="12"/>
        <end position="42"/>
    </location>
</feature>
<proteinExistence type="predicted"/>
<protein>
    <submittedName>
        <fullName evidence="2">Uncharacterized protein</fullName>
    </submittedName>
</protein>
<dbReference type="EMBL" id="LAZR01048175">
    <property type="protein sequence ID" value="KKK92522.1"/>
    <property type="molecule type" value="Genomic_DNA"/>
</dbReference>
<accession>A0A0F8ZFD6</accession>
<sequence length="45" mass="4831">MKDYTTPGWYAVGVLALIAILYAPIPVVVAGLAVAVIIHAWYGSW</sequence>
<keyword evidence="1" id="KW-1133">Transmembrane helix</keyword>
<keyword evidence="1" id="KW-0472">Membrane</keyword>
<reference evidence="2" key="1">
    <citation type="journal article" date="2015" name="Nature">
        <title>Complex archaea that bridge the gap between prokaryotes and eukaryotes.</title>
        <authorList>
            <person name="Spang A."/>
            <person name="Saw J.H."/>
            <person name="Jorgensen S.L."/>
            <person name="Zaremba-Niedzwiedzka K."/>
            <person name="Martijn J."/>
            <person name="Lind A.E."/>
            <person name="van Eijk R."/>
            <person name="Schleper C."/>
            <person name="Guy L."/>
            <person name="Ettema T.J."/>
        </authorList>
    </citation>
    <scope>NUCLEOTIDE SEQUENCE</scope>
</reference>
<organism evidence="2">
    <name type="scientific">marine sediment metagenome</name>
    <dbReference type="NCBI Taxonomy" id="412755"/>
    <lineage>
        <taxon>unclassified sequences</taxon>
        <taxon>metagenomes</taxon>
        <taxon>ecological metagenomes</taxon>
    </lineage>
</organism>
<dbReference type="AlphaFoldDB" id="A0A0F8ZFD6"/>
<name>A0A0F8ZFD6_9ZZZZ</name>
<gene>
    <name evidence="2" type="ORF">LCGC14_2702100</name>
</gene>